<dbReference type="AlphaFoldDB" id="A0A521CAX5"/>
<reference evidence="1 2" key="1">
    <citation type="submission" date="2017-05" db="EMBL/GenBank/DDBJ databases">
        <authorList>
            <person name="Varghese N."/>
            <person name="Submissions S."/>
        </authorList>
    </citation>
    <scope>NUCLEOTIDE SEQUENCE [LARGE SCALE GENOMIC DNA]</scope>
    <source>
        <strain evidence="1 2">DSM 19382</strain>
    </source>
</reference>
<evidence type="ECO:0000313" key="2">
    <source>
        <dbReference type="Proteomes" id="UP000317289"/>
    </source>
</evidence>
<name>A0A521CAX5_9FLAO</name>
<accession>A0A521CAX5</accession>
<dbReference type="Proteomes" id="UP000317289">
    <property type="component" value="Unassembled WGS sequence"/>
</dbReference>
<dbReference type="EMBL" id="FXTA01000002">
    <property type="protein sequence ID" value="SMO55961.1"/>
    <property type="molecule type" value="Genomic_DNA"/>
</dbReference>
<proteinExistence type="predicted"/>
<organism evidence="1 2">
    <name type="scientific">Flavobacterium resistens</name>
    <dbReference type="NCBI Taxonomy" id="443612"/>
    <lineage>
        <taxon>Bacteria</taxon>
        <taxon>Pseudomonadati</taxon>
        <taxon>Bacteroidota</taxon>
        <taxon>Flavobacteriia</taxon>
        <taxon>Flavobacteriales</taxon>
        <taxon>Flavobacteriaceae</taxon>
        <taxon>Flavobacterium</taxon>
    </lineage>
</organism>
<evidence type="ECO:0000313" key="1">
    <source>
        <dbReference type="EMBL" id="SMO55961.1"/>
    </source>
</evidence>
<gene>
    <name evidence="1" type="ORF">SAMN06265349_102320</name>
</gene>
<protein>
    <submittedName>
        <fullName evidence="1">Uncharacterized protein</fullName>
    </submittedName>
</protein>
<sequence>MLKNILNLEGTQEITANEQKLIMGNYAKETASRCNAWDYVSAMSYEDCTDYFALEMNYSDALVMG</sequence>